<keyword evidence="1" id="KW-0238">DNA-binding</keyword>
<accession>A0A0K2SLS9</accession>
<dbReference type="CDD" id="cd00093">
    <property type="entry name" value="HTH_XRE"/>
    <property type="match status" value="1"/>
</dbReference>
<reference evidence="4" key="1">
    <citation type="submission" date="2015-07" db="EMBL/GenBank/DDBJ databases">
        <title>Complete genome sequence and phylogenetic analysis of Limnochorda pilosa.</title>
        <authorList>
            <person name="Watanabe M."/>
            <person name="Kojima H."/>
            <person name="Fukui M."/>
        </authorList>
    </citation>
    <scope>NUCLEOTIDE SEQUENCE [LARGE SCALE GENOMIC DNA]</scope>
    <source>
        <strain evidence="4">HC45</strain>
    </source>
</reference>
<name>A0A0K2SLS9_LIMPI</name>
<dbReference type="PANTHER" id="PTHR46558">
    <property type="entry name" value="TRACRIPTIONAL REGULATORY PROTEIN-RELATED-RELATED"/>
    <property type="match status" value="1"/>
</dbReference>
<proteinExistence type="predicted"/>
<organism evidence="3 4">
    <name type="scientific">Limnochorda pilosa</name>
    <dbReference type="NCBI Taxonomy" id="1555112"/>
    <lineage>
        <taxon>Bacteria</taxon>
        <taxon>Bacillati</taxon>
        <taxon>Bacillota</taxon>
        <taxon>Limnochordia</taxon>
        <taxon>Limnochordales</taxon>
        <taxon>Limnochordaceae</taxon>
        <taxon>Limnochorda</taxon>
    </lineage>
</organism>
<dbReference type="SMART" id="SM00530">
    <property type="entry name" value="HTH_XRE"/>
    <property type="match status" value="1"/>
</dbReference>
<dbReference type="KEGG" id="lpil:LIP_2219"/>
<dbReference type="STRING" id="1555112.LIP_2219"/>
<feature type="domain" description="HTH cro/C1-type" evidence="2">
    <location>
        <begin position="7"/>
        <end position="61"/>
    </location>
</feature>
<dbReference type="InterPro" id="IPR001387">
    <property type="entry name" value="Cro/C1-type_HTH"/>
</dbReference>
<sequence>MGFPTRLRQLREAKGMTQQDLGALIGVTKNSISSYERGVRTPEFHLLLRMADVFGVSTDYLLGHTERDVSPDQRLALLAIELGENGATDEDVRLILELLKCRRRISSAHQEMSAAIERERRSRRR</sequence>
<dbReference type="SUPFAM" id="SSF47413">
    <property type="entry name" value="lambda repressor-like DNA-binding domains"/>
    <property type="match status" value="1"/>
</dbReference>
<dbReference type="GO" id="GO:0003677">
    <property type="term" value="F:DNA binding"/>
    <property type="evidence" value="ECO:0007669"/>
    <property type="project" value="UniProtKB-KW"/>
</dbReference>
<dbReference type="RefSeq" id="WP_068137830.1">
    <property type="nucleotide sequence ID" value="NZ_AP014924.1"/>
</dbReference>
<gene>
    <name evidence="3" type="ORF">LIP_2219</name>
</gene>
<dbReference type="InterPro" id="IPR010982">
    <property type="entry name" value="Lambda_DNA-bd_dom_sf"/>
</dbReference>
<dbReference type="Proteomes" id="UP000065807">
    <property type="component" value="Chromosome"/>
</dbReference>
<dbReference type="PANTHER" id="PTHR46558:SF11">
    <property type="entry name" value="HTH-TYPE TRANSCRIPTIONAL REGULATOR XRE"/>
    <property type="match status" value="1"/>
</dbReference>
<dbReference type="AlphaFoldDB" id="A0A0K2SLS9"/>
<protein>
    <submittedName>
        <fullName evidence="3">Transcriptional regulator</fullName>
    </submittedName>
</protein>
<evidence type="ECO:0000313" key="3">
    <source>
        <dbReference type="EMBL" id="BAS28060.1"/>
    </source>
</evidence>
<evidence type="ECO:0000256" key="1">
    <source>
        <dbReference type="ARBA" id="ARBA00023125"/>
    </source>
</evidence>
<dbReference type="PROSITE" id="PS50943">
    <property type="entry name" value="HTH_CROC1"/>
    <property type="match status" value="1"/>
</dbReference>
<dbReference type="Gene3D" id="1.10.260.40">
    <property type="entry name" value="lambda repressor-like DNA-binding domains"/>
    <property type="match status" value="1"/>
</dbReference>
<keyword evidence="4" id="KW-1185">Reference proteome</keyword>
<evidence type="ECO:0000259" key="2">
    <source>
        <dbReference type="PROSITE" id="PS50943"/>
    </source>
</evidence>
<reference evidence="4" key="2">
    <citation type="journal article" date="2016" name="Int. J. Syst. Evol. Microbiol.">
        <title>Complete genome sequence and cell structure of Limnochorda pilosa, a Gram-negative spore-former within the phylum Firmicutes.</title>
        <authorList>
            <person name="Watanabe M."/>
            <person name="Kojima H."/>
            <person name="Fukui M."/>
        </authorList>
    </citation>
    <scope>NUCLEOTIDE SEQUENCE [LARGE SCALE GENOMIC DNA]</scope>
    <source>
        <strain evidence="4">HC45</strain>
    </source>
</reference>
<dbReference type="Pfam" id="PF01381">
    <property type="entry name" value="HTH_3"/>
    <property type="match status" value="1"/>
</dbReference>
<evidence type="ECO:0000313" key="4">
    <source>
        <dbReference type="Proteomes" id="UP000065807"/>
    </source>
</evidence>
<dbReference type="EMBL" id="AP014924">
    <property type="protein sequence ID" value="BAS28060.1"/>
    <property type="molecule type" value="Genomic_DNA"/>
</dbReference>